<reference evidence="1" key="2">
    <citation type="submission" date="2022-06" db="UniProtKB">
        <authorList>
            <consortium name="EnsemblMetazoa"/>
        </authorList>
    </citation>
    <scope>IDENTIFICATION</scope>
    <source>
        <strain evidence="1">PS312</strain>
    </source>
</reference>
<accession>A0A2A6BJY3</accession>
<dbReference type="Pfam" id="PF01431">
    <property type="entry name" value="Peptidase_M13"/>
    <property type="match status" value="1"/>
</dbReference>
<dbReference type="PROSITE" id="PS51885">
    <property type="entry name" value="NEPRILYSIN"/>
    <property type="match status" value="1"/>
</dbReference>
<gene>
    <name evidence="1" type="primary">WBGene00109121</name>
</gene>
<protein>
    <submittedName>
        <fullName evidence="1">Nep-4</fullName>
    </submittedName>
</protein>
<dbReference type="GO" id="GO:0016485">
    <property type="term" value="P:protein processing"/>
    <property type="evidence" value="ECO:0000318"/>
    <property type="project" value="GO_Central"/>
</dbReference>
<sequence length="570" mass="66064">MDLEAKLRFDLHRNYDEVMEESGLKQHMEFTPNWILIIRWLAFLLGMWIGYWVSTKIDSPRPSAAEIRKGAYWRRKGEEEPTVDCEGELPVLLLFFLLPQLGLCSDRLKFHLENLVDRNISACDDFYHHACSQHVDPNEFFMERVRKIFTDAVNKFTPESDKNTAITYDLENADHLQFKHEDSMKNSPEREVIGDLITFMNRSSIKVKELNAVKFHKILQARIHIIEFMNSNNSFSDFHQIVEIAETMKERIIKNFKESPWLNRDDMSSALNMLTEKVKGIQVYHDFDEFDKNLTTLQKLNRDLHAYFFSVTKKSGVRGLDTLFGIDDAFNQLVTDINQSSIEMQFFVKRMTMLFDFNGRYYNEMNTVILLAPLIYKPSLCSEIIEEVVFKYKDFSILKLTQPIITYHALGHELYHSVFNPSRSDLLDLYGPRSQCIADHYAKSCTPFKVGACVSGWETFFEDAPDLESLRLLYGMLQDRYTDELTNQIAGTDTTMEQAFFYYAASGWCSIDGERTLGQAQRVPHSAKNIRINGAFSLMPEFSRAFGCKAGDNMHVEEQNSCYVFGPKSG</sequence>
<dbReference type="SUPFAM" id="SSF55486">
    <property type="entry name" value="Metalloproteases ('zincins'), catalytic domain"/>
    <property type="match status" value="1"/>
</dbReference>
<dbReference type="PANTHER" id="PTHR11733">
    <property type="entry name" value="ZINC METALLOPROTEASE FAMILY M13 NEPRILYSIN-RELATED"/>
    <property type="match status" value="1"/>
</dbReference>
<name>A0A2A6BJY3_PRIPA</name>
<evidence type="ECO:0000313" key="1">
    <source>
        <dbReference type="EnsemblMetazoa" id="PPA19567.1"/>
    </source>
</evidence>
<accession>A0A8R1UCD8</accession>
<dbReference type="InterPro" id="IPR018497">
    <property type="entry name" value="Peptidase_M13_C"/>
</dbReference>
<dbReference type="GO" id="GO:0004222">
    <property type="term" value="F:metalloendopeptidase activity"/>
    <property type="evidence" value="ECO:0000318"/>
    <property type="project" value="GO_Central"/>
</dbReference>
<keyword evidence="2" id="KW-1185">Reference proteome</keyword>
<dbReference type="AlphaFoldDB" id="A0A2A6BJY3"/>
<dbReference type="InterPro" id="IPR000718">
    <property type="entry name" value="Peptidase_M13"/>
</dbReference>
<dbReference type="OrthoDB" id="5799049at2759"/>
<dbReference type="InterPro" id="IPR024079">
    <property type="entry name" value="MetalloPept_cat_dom_sf"/>
</dbReference>
<dbReference type="Proteomes" id="UP000005239">
    <property type="component" value="Unassembled WGS sequence"/>
</dbReference>
<organism evidence="1 2">
    <name type="scientific">Pristionchus pacificus</name>
    <name type="common">Parasitic nematode worm</name>
    <dbReference type="NCBI Taxonomy" id="54126"/>
    <lineage>
        <taxon>Eukaryota</taxon>
        <taxon>Metazoa</taxon>
        <taxon>Ecdysozoa</taxon>
        <taxon>Nematoda</taxon>
        <taxon>Chromadorea</taxon>
        <taxon>Rhabditida</taxon>
        <taxon>Rhabditina</taxon>
        <taxon>Diplogasteromorpha</taxon>
        <taxon>Diplogasteroidea</taxon>
        <taxon>Neodiplogasteridae</taxon>
        <taxon>Pristionchus</taxon>
    </lineage>
</organism>
<dbReference type="Gene3D" id="3.40.390.10">
    <property type="entry name" value="Collagenase (Catalytic Domain)"/>
    <property type="match status" value="1"/>
</dbReference>
<dbReference type="EnsemblMetazoa" id="PPA19567.1">
    <property type="protein sequence ID" value="PPA19567.1"/>
    <property type="gene ID" value="WBGene00109121"/>
</dbReference>
<reference evidence="2" key="1">
    <citation type="journal article" date="2008" name="Nat. Genet.">
        <title>The Pristionchus pacificus genome provides a unique perspective on nematode lifestyle and parasitism.</title>
        <authorList>
            <person name="Dieterich C."/>
            <person name="Clifton S.W."/>
            <person name="Schuster L.N."/>
            <person name="Chinwalla A."/>
            <person name="Delehaunty K."/>
            <person name="Dinkelacker I."/>
            <person name="Fulton L."/>
            <person name="Fulton R."/>
            <person name="Godfrey J."/>
            <person name="Minx P."/>
            <person name="Mitreva M."/>
            <person name="Roeseler W."/>
            <person name="Tian H."/>
            <person name="Witte H."/>
            <person name="Yang S.P."/>
            <person name="Wilson R.K."/>
            <person name="Sommer R.J."/>
        </authorList>
    </citation>
    <scope>NUCLEOTIDE SEQUENCE [LARGE SCALE GENOMIC DNA]</scope>
    <source>
        <strain evidence="2">PS312</strain>
    </source>
</reference>
<dbReference type="GO" id="GO:0005886">
    <property type="term" value="C:plasma membrane"/>
    <property type="evidence" value="ECO:0000318"/>
    <property type="project" value="GO_Central"/>
</dbReference>
<proteinExistence type="predicted"/>
<dbReference type="PANTHER" id="PTHR11733:SF208">
    <property type="entry name" value="PEPTIDASE M13 C-TERMINAL DOMAIN-CONTAINING PROTEIN"/>
    <property type="match status" value="1"/>
</dbReference>
<evidence type="ECO:0000313" key="2">
    <source>
        <dbReference type="Proteomes" id="UP000005239"/>
    </source>
</evidence>